<dbReference type="GO" id="GO:0005789">
    <property type="term" value="C:endoplasmic reticulum membrane"/>
    <property type="evidence" value="ECO:0007669"/>
    <property type="project" value="UniProtKB-SubCell"/>
</dbReference>
<name>A0A423VHD5_CYTCH</name>
<keyword evidence="6 8" id="KW-0472">Membrane</keyword>
<organism evidence="9 10">
    <name type="scientific">Cytospora chrysosperma</name>
    <name type="common">Cytospora canker fungus</name>
    <name type="synonym">Sphaeria chrysosperma</name>
    <dbReference type="NCBI Taxonomy" id="252740"/>
    <lineage>
        <taxon>Eukaryota</taxon>
        <taxon>Fungi</taxon>
        <taxon>Dikarya</taxon>
        <taxon>Ascomycota</taxon>
        <taxon>Pezizomycotina</taxon>
        <taxon>Sordariomycetes</taxon>
        <taxon>Sordariomycetidae</taxon>
        <taxon>Diaporthales</taxon>
        <taxon>Cytosporaceae</taxon>
        <taxon>Cytospora</taxon>
    </lineage>
</organism>
<evidence type="ECO:0000256" key="2">
    <source>
        <dbReference type="ARBA" id="ARBA00009950"/>
    </source>
</evidence>
<dbReference type="InterPro" id="IPR008506">
    <property type="entry name" value="SND2/TMEM208"/>
</dbReference>
<evidence type="ECO:0000313" key="10">
    <source>
        <dbReference type="Proteomes" id="UP000284375"/>
    </source>
</evidence>
<comment type="caution">
    <text evidence="9">The sequence shown here is derived from an EMBL/GenBank/DDBJ whole genome shotgun (WGS) entry which is preliminary data.</text>
</comment>
<sequence length="165" mass="18206">MAQKAKKDRAKSNTEALKNLHIGAAAVNALFLLWHFLFKSRSLWTYVLLSTPSFVCQFALEKAGRPSYEASTGALRNSGEDMSAPGLTEYMWDVIWVTWACQVLVMLFGNWFWLIWAVVPAYGAYKGYGLLGAARQMAGMQTQGGAQGQDAAPVPVNRKQRRAAA</sequence>
<dbReference type="Proteomes" id="UP000284375">
    <property type="component" value="Unassembled WGS sequence"/>
</dbReference>
<reference evidence="9 10" key="1">
    <citation type="submission" date="2015-09" db="EMBL/GenBank/DDBJ databases">
        <title>Host preference determinants of Valsa canker pathogens revealed by comparative genomics.</title>
        <authorList>
            <person name="Yin Z."/>
            <person name="Huang L."/>
        </authorList>
    </citation>
    <scope>NUCLEOTIDE SEQUENCE [LARGE SCALE GENOMIC DNA]</scope>
    <source>
        <strain evidence="9 10">YSFL</strain>
    </source>
</reference>
<feature type="transmembrane region" description="Helical" evidence="8">
    <location>
        <begin position="94"/>
        <end position="119"/>
    </location>
</feature>
<feature type="region of interest" description="Disordered" evidence="7">
    <location>
        <begin position="144"/>
        <end position="165"/>
    </location>
</feature>
<evidence type="ECO:0000256" key="5">
    <source>
        <dbReference type="ARBA" id="ARBA00022989"/>
    </source>
</evidence>
<evidence type="ECO:0000256" key="1">
    <source>
        <dbReference type="ARBA" id="ARBA00004477"/>
    </source>
</evidence>
<gene>
    <name evidence="9" type="ORF">VSDG_08193</name>
</gene>
<evidence type="ECO:0000256" key="7">
    <source>
        <dbReference type="SAM" id="MobiDB-lite"/>
    </source>
</evidence>
<dbReference type="Pfam" id="PF05620">
    <property type="entry name" value="TMEM208_SND2"/>
    <property type="match status" value="1"/>
</dbReference>
<dbReference type="OrthoDB" id="10012212at2759"/>
<protein>
    <recommendedName>
        <fullName evidence="11">DUF788 domain protein</fullName>
    </recommendedName>
</protein>
<accession>A0A423VHD5</accession>
<evidence type="ECO:0000256" key="3">
    <source>
        <dbReference type="ARBA" id="ARBA00022692"/>
    </source>
</evidence>
<dbReference type="PANTHER" id="PTHR13505:SF7">
    <property type="entry name" value="TRANSMEMBRANE PROTEIN 208"/>
    <property type="match status" value="1"/>
</dbReference>
<evidence type="ECO:0000256" key="8">
    <source>
        <dbReference type="SAM" id="Phobius"/>
    </source>
</evidence>
<keyword evidence="3 8" id="KW-0812">Transmembrane</keyword>
<dbReference type="GO" id="GO:0005773">
    <property type="term" value="C:vacuole"/>
    <property type="evidence" value="ECO:0007669"/>
    <property type="project" value="GOC"/>
</dbReference>
<evidence type="ECO:0008006" key="11">
    <source>
        <dbReference type="Google" id="ProtNLM"/>
    </source>
</evidence>
<evidence type="ECO:0000313" key="9">
    <source>
        <dbReference type="EMBL" id="ROV90304.1"/>
    </source>
</evidence>
<keyword evidence="4" id="KW-0256">Endoplasmic reticulum</keyword>
<dbReference type="STRING" id="252740.A0A423VHD5"/>
<dbReference type="EMBL" id="LJZO01000051">
    <property type="protein sequence ID" value="ROV90304.1"/>
    <property type="molecule type" value="Genomic_DNA"/>
</dbReference>
<evidence type="ECO:0000256" key="6">
    <source>
        <dbReference type="ARBA" id="ARBA00023136"/>
    </source>
</evidence>
<dbReference type="GO" id="GO:0006624">
    <property type="term" value="P:vacuolar protein processing"/>
    <property type="evidence" value="ECO:0007669"/>
    <property type="project" value="TreeGrafter"/>
</dbReference>
<comment type="similarity">
    <text evidence="2">Belongs to the TMEM208 family.</text>
</comment>
<dbReference type="PANTHER" id="PTHR13505">
    <property type="entry name" value="TRANSMEMBRANE PROTEIN 208"/>
    <property type="match status" value="1"/>
</dbReference>
<keyword evidence="5 8" id="KW-1133">Transmembrane helix</keyword>
<feature type="transmembrane region" description="Helical" evidence="8">
    <location>
        <begin position="20"/>
        <end position="38"/>
    </location>
</feature>
<comment type="subcellular location">
    <subcellularLocation>
        <location evidence="1">Endoplasmic reticulum membrane</location>
        <topology evidence="1">Multi-pass membrane protein</topology>
    </subcellularLocation>
</comment>
<keyword evidence="10" id="KW-1185">Reference proteome</keyword>
<proteinExistence type="inferred from homology"/>
<dbReference type="AlphaFoldDB" id="A0A423VHD5"/>
<evidence type="ECO:0000256" key="4">
    <source>
        <dbReference type="ARBA" id="ARBA00022824"/>
    </source>
</evidence>